<evidence type="ECO:0000313" key="1">
    <source>
        <dbReference type="EMBL" id="KAL3697728.1"/>
    </source>
</evidence>
<gene>
    <name evidence="1" type="ORF">R1sor_011804</name>
</gene>
<accession>A0ABD3I212</accession>
<proteinExistence type="predicted"/>
<protein>
    <submittedName>
        <fullName evidence="1">Uncharacterized protein</fullName>
    </submittedName>
</protein>
<organism evidence="1 2">
    <name type="scientific">Riccia sorocarpa</name>
    <dbReference type="NCBI Taxonomy" id="122646"/>
    <lineage>
        <taxon>Eukaryota</taxon>
        <taxon>Viridiplantae</taxon>
        <taxon>Streptophyta</taxon>
        <taxon>Embryophyta</taxon>
        <taxon>Marchantiophyta</taxon>
        <taxon>Marchantiopsida</taxon>
        <taxon>Marchantiidae</taxon>
        <taxon>Marchantiales</taxon>
        <taxon>Ricciaceae</taxon>
        <taxon>Riccia</taxon>
    </lineage>
</organism>
<sequence>MPVLFIPNTKGDPSNKSEALNACLRPLMAELINLFVNGVDVVYNYPSELIDNRDLPRRFKLRAMLVLFTGDHPAQCKGVVVYDCNRRQYRHPAARKTVTELRQAVLELNACTTSAARKKVSQRTGVVADSNVWKLYDLYGFNPSLDLTYDAMHVLALSMFKKYTELLKKDSERTSAGRDALIAGLAEATKKKPRFFRGRWPKDPFNRLGYFKAEEYSNFVLYCVPHILYEMGYKPGSVLYDLGG</sequence>
<evidence type="ECO:0000313" key="2">
    <source>
        <dbReference type="Proteomes" id="UP001633002"/>
    </source>
</evidence>
<comment type="caution">
    <text evidence="1">The sequence shown here is derived from an EMBL/GenBank/DDBJ whole genome shotgun (WGS) entry which is preliminary data.</text>
</comment>
<keyword evidence="2" id="KW-1185">Reference proteome</keyword>
<dbReference type="AlphaFoldDB" id="A0ABD3I212"/>
<dbReference type="EMBL" id="JBJQOH010000002">
    <property type="protein sequence ID" value="KAL3697728.1"/>
    <property type="molecule type" value="Genomic_DNA"/>
</dbReference>
<reference evidence="1 2" key="1">
    <citation type="submission" date="2024-09" db="EMBL/GenBank/DDBJ databases">
        <title>Chromosome-scale assembly of Riccia sorocarpa.</title>
        <authorList>
            <person name="Paukszto L."/>
        </authorList>
    </citation>
    <scope>NUCLEOTIDE SEQUENCE [LARGE SCALE GENOMIC DNA]</scope>
    <source>
        <strain evidence="1">LP-2024</strain>
        <tissue evidence="1">Aerial parts of the thallus</tissue>
    </source>
</reference>
<name>A0ABD3I212_9MARC</name>
<dbReference type="Proteomes" id="UP001633002">
    <property type="component" value="Unassembled WGS sequence"/>
</dbReference>